<keyword evidence="2" id="KW-1185">Reference proteome</keyword>
<dbReference type="EMBL" id="FZOD01000008">
    <property type="protein sequence ID" value="SNS37937.1"/>
    <property type="molecule type" value="Genomic_DNA"/>
</dbReference>
<sequence>MVNLQVTDGKAASRTRGGSRTFRSVAVGLMVALFATIVAAPSAYAATATAECTLFLSVSRSCTTGTISASANNPGEASWFVNVRAFEAKPPNPVCDASDIKWQLIDANNGQIVGFGYGDTTTRINGLYGRYYGRLFNTCSRMSIFINTNPRL</sequence>
<gene>
    <name evidence="1" type="ORF">SAMN05216276_1008154</name>
</gene>
<protein>
    <submittedName>
        <fullName evidence="1">Uncharacterized protein</fullName>
    </submittedName>
</protein>
<dbReference type="Proteomes" id="UP000198282">
    <property type="component" value="Unassembled WGS sequence"/>
</dbReference>
<proteinExistence type="predicted"/>
<dbReference type="AlphaFoldDB" id="A0A239E003"/>
<organism evidence="1 2">
    <name type="scientific">Streptosporangium subroseum</name>
    <dbReference type="NCBI Taxonomy" id="106412"/>
    <lineage>
        <taxon>Bacteria</taxon>
        <taxon>Bacillati</taxon>
        <taxon>Actinomycetota</taxon>
        <taxon>Actinomycetes</taxon>
        <taxon>Streptosporangiales</taxon>
        <taxon>Streptosporangiaceae</taxon>
        <taxon>Streptosporangium</taxon>
    </lineage>
</organism>
<reference evidence="1 2" key="1">
    <citation type="submission" date="2017-06" db="EMBL/GenBank/DDBJ databases">
        <authorList>
            <person name="Kim H.J."/>
            <person name="Triplett B.A."/>
        </authorList>
    </citation>
    <scope>NUCLEOTIDE SEQUENCE [LARGE SCALE GENOMIC DNA]</scope>
    <source>
        <strain evidence="1 2">CGMCC 4.2132</strain>
    </source>
</reference>
<name>A0A239E003_9ACTN</name>
<evidence type="ECO:0000313" key="2">
    <source>
        <dbReference type="Proteomes" id="UP000198282"/>
    </source>
</evidence>
<accession>A0A239E003</accession>
<evidence type="ECO:0000313" key="1">
    <source>
        <dbReference type="EMBL" id="SNS37937.1"/>
    </source>
</evidence>